<dbReference type="Proteomes" id="UP001500751">
    <property type="component" value="Unassembled WGS sequence"/>
</dbReference>
<keyword evidence="2" id="KW-1185">Reference proteome</keyword>
<evidence type="ECO:0000313" key="1">
    <source>
        <dbReference type="EMBL" id="GAA2049327.1"/>
    </source>
</evidence>
<proteinExistence type="predicted"/>
<accession>A0ABP5GNE6</accession>
<sequence>MPSRVVRAPFLTANLLRDAPGVGQTPLFRPGPGSARMVKITSGAAKIVEERQDTASVASAKLVAQLCAR</sequence>
<evidence type="ECO:0000313" key="2">
    <source>
        <dbReference type="Proteomes" id="UP001500751"/>
    </source>
</evidence>
<reference evidence="2" key="1">
    <citation type="journal article" date="2019" name="Int. J. Syst. Evol. Microbiol.">
        <title>The Global Catalogue of Microorganisms (GCM) 10K type strain sequencing project: providing services to taxonomists for standard genome sequencing and annotation.</title>
        <authorList>
            <consortium name="The Broad Institute Genomics Platform"/>
            <consortium name="The Broad Institute Genome Sequencing Center for Infectious Disease"/>
            <person name="Wu L."/>
            <person name="Ma J."/>
        </authorList>
    </citation>
    <scope>NUCLEOTIDE SEQUENCE [LARGE SCALE GENOMIC DNA]</scope>
    <source>
        <strain evidence="2">JCM 16014</strain>
    </source>
</reference>
<comment type="caution">
    <text evidence="1">The sequence shown here is derived from an EMBL/GenBank/DDBJ whole genome shotgun (WGS) entry which is preliminary data.</text>
</comment>
<dbReference type="EMBL" id="BAAAQN010000047">
    <property type="protein sequence ID" value="GAA2049327.1"/>
    <property type="molecule type" value="Genomic_DNA"/>
</dbReference>
<protein>
    <submittedName>
        <fullName evidence="1">Uncharacterized protein</fullName>
    </submittedName>
</protein>
<gene>
    <name evidence="1" type="ORF">GCM10009839_64030</name>
</gene>
<name>A0ABP5GNE6_9ACTN</name>
<organism evidence="1 2">
    <name type="scientific">Catenulispora yoronensis</name>
    <dbReference type="NCBI Taxonomy" id="450799"/>
    <lineage>
        <taxon>Bacteria</taxon>
        <taxon>Bacillati</taxon>
        <taxon>Actinomycetota</taxon>
        <taxon>Actinomycetes</taxon>
        <taxon>Catenulisporales</taxon>
        <taxon>Catenulisporaceae</taxon>
        <taxon>Catenulispora</taxon>
    </lineage>
</organism>